<dbReference type="GO" id="GO:0043812">
    <property type="term" value="F:phosphatidylinositol-4-phosphate phosphatase activity"/>
    <property type="evidence" value="ECO:0007669"/>
    <property type="project" value="TreeGrafter"/>
</dbReference>
<dbReference type="GO" id="GO:2001135">
    <property type="term" value="P:regulation of endocytic recycling"/>
    <property type="evidence" value="ECO:0007669"/>
    <property type="project" value="TreeGrafter"/>
</dbReference>
<proteinExistence type="predicted"/>
<dbReference type="InterPro" id="IPR022158">
    <property type="entry name" value="Inositol_phosphatase"/>
</dbReference>
<dbReference type="GO" id="GO:0045334">
    <property type="term" value="C:clathrin-coated endocytic vesicle"/>
    <property type="evidence" value="ECO:0007669"/>
    <property type="project" value="TreeGrafter"/>
</dbReference>
<evidence type="ECO:0000313" key="3">
    <source>
        <dbReference type="EMBL" id="GIY31347.1"/>
    </source>
</evidence>
<evidence type="ECO:0000259" key="2">
    <source>
        <dbReference type="PROSITE" id="PS51791"/>
    </source>
</evidence>
<evidence type="ECO:0000313" key="4">
    <source>
        <dbReference type="Proteomes" id="UP001054837"/>
    </source>
</evidence>
<name>A0AAV4SFU6_9ARAC</name>
<dbReference type="PANTHER" id="PTHR45662:SF8">
    <property type="entry name" value="PHOSPHATIDYLINOSITIDE PHOSPHATASE SAC2"/>
    <property type="match status" value="1"/>
</dbReference>
<organism evidence="3 4">
    <name type="scientific">Caerostris darwini</name>
    <dbReference type="NCBI Taxonomy" id="1538125"/>
    <lineage>
        <taxon>Eukaryota</taxon>
        <taxon>Metazoa</taxon>
        <taxon>Ecdysozoa</taxon>
        <taxon>Arthropoda</taxon>
        <taxon>Chelicerata</taxon>
        <taxon>Arachnida</taxon>
        <taxon>Araneae</taxon>
        <taxon>Araneomorphae</taxon>
        <taxon>Entelegynae</taxon>
        <taxon>Araneoidea</taxon>
        <taxon>Araneidae</taxon>
        <taxon>Caerostris</taxon>
    </lineage>
</organism>
<dbReference type="Pfam" id="PF12456">
    <property type="entry name" value="hSac2"/>
    <property type="match status" value="1"/>
</dbReference>
<dbReference type="PROSITE" id="PS51791">
    <property type="entry name" value="HSAC2"/>
    <property type="match status" value="1"/>
</dbReference>
<feature type="domain" description="HSac2" evidence="2">
    <location>
        <begin position="601"/>
        <end position="780"/>
    </location>
</feature>
<keyword evidence="4" id="KW-1185">Reference proteome</keyword>
<dbReference type="GO" id="GO:0046856">
    <property type="term" value="P:phosphatidylinositol dephosphorylation"/>
    <property type="evidence" value="ECO:0007669"/>
    <property type="project" value="TreeGrafter"/>
</dbReference>
<feature type="domain" description="SAC" evidence="1">
    <location>
        <begin position="169"/>
        <end position="526"/>
    </location>
</feature>
<dbReference type="Pfam" id="PF02383">
    <property type="entry name" value="Syja_N"/>
    <property type="match status" value="1"/>
</dbReference>
<evidence type="ECO:0000259" key="1">
    <source>
        <dbReference type="PROSITE" id="PS50275"/>
    </source>
</evidence>
<accession>A0AAV4SFU6</accession>
<reference evidence="3 4" key="1">
    <citation type="submission" date="2021-06" db="EMBL/GenBank/DDBJ databases">
        <title>Caerostris darwini draft genome.</title>
        <authorList>
            <person name="Kono N."/>
            <person name="Arakawa K."/>
        </authorList>
    </citation>
    <scope>NUCLEOTIDE SEQUENCE [LARGE SCALE GENOMIC DNA]</scope>
</reference>
<dbReference type="InterPro" id="IPR034753">
    <property type="entry name" value="hSac2"/>
</dbReference>
<dbReference type="Proteomes" id="UP001054837">
    <property type="component" value="Unassembled WGS sequence"/>
</dbReference>
<dbReference type="EMBL" id="BPLQ01007639">
    <property type="protein sequence ID" value="GIY31347.1"/>
    <property type="molecule type" value="Genomic_DNA"/>
</dbReference>
<sequence length="1179" mass="134469">MELLMNSDYYVLLNNDYSLWCSRSDGSMIPKCADEVEKLTDFVCIGIVFGVIGKFTIQQDIDKRLVVIKDRAVVGVLPGGHDVYKIQKIAMLPLNQQLLPDVEFEVCKKHRFNPKKADKLSNNPDVQQKAFQKTWNTLKAATSQVKSRKQPKEQRDREKLEKRVIEEFTKMFTDTDSFYYSFTGDLTNSIQRQYYQSKDPEYKEKPLWKRIDDRFFWNKFMLSELISLQEPLCDPWIIPVIQGFVQIEQCWIDIIDDAESLSAEGSRFFPPPELLPETSGKNYIMTLISRRSRHRAGTRYKRRGVDESGKCANYVETEQIFEFASHTVSFVQIRGSVPIFWSQPGYKYRPPPQLDKGEEETQVAFEKHFEEELSIYNSHVAIVNLVEQSGKEKIINDAYLKHILEFSCPDLTYVSFDFHEYCRGMRFENVSVLIESIQDIIRDMRYCWTDSEGLICDQRGVFRVNCVDCLDRTNIVQTALAKTIMDIQFNKLGLLPPEGVLPAGCRRIFQMLWANNGDIISRQYSGTVALKGDYTRTGERRIAGMMKDGYHSANRYYMNRFKDAFRQATIDLMMGNPVTEDIHAVTPEREEADPESEINEQEHHERMKQLIEDCKKILIPDTEVVLGGWALIDADPVTGDPDKQDMDAILILTKDSYFVAEYDDQTDRIIKYQHVMLEDLERIELGPEPGVFKSKHYCLRLHYSVYGQSGYFHMFRSTNTRFFNNMAVPINSEEEAAESLKAICETFKVALSVKELNVPIFEGKLERRKSKMPLSQVGVRAGVFRSNRSNHGHSPNHGFHLELPSFSSMPRNISEGQLNSLKTVGSRALSNVTSHFAKLNPIRTVKALSKKSGNGFTSHAPTNLASVDETSVSMGPRFSMDSSSESEEDSVLHHKAYTTTGFHGHISDRTLSSDYSEFSDVDEQEMMLSTECLNNGANDNKHDAVLESCGILATFNFKTNQPNNNFVFLDDSNHFNQRRYNTEVDDFVLDAMKKASIRQMNRKSSLNNESRCKKQLPLTSMPQIHISTENNLAAYTKPDETGCGSSKVGVCRKLSKSSEDLEYRPCTVATSNEVSHLLVQEEVMLDTDGMNAKMKTSHSESAIQDFSLSSLNLSNTLSPIAIKKDLVLSPLSRIAKGVQSFGMNLRPGHHRGSPISPDTEDYEKVKLKRKKCATRIIEL</sequence>
<dbReference type="InterPro" id="IPR002013">
    <property type="entry name" value="SAC_dom"/>
</dbReference>
<dbReference type="PROSITE" id="PS50275">
    <property type="entry name" value="SAC"/>
    <property type="match status" value="1"/>
</dbReference>
<gene>
    <name evidence="3" type="primary">INPP5F</name>
    <name evidence="3" type="ORF">CDAR_264901</name>
</gene>
<comment type="caution">
    <text evidence="3">The sequence shown here is derived from an EMBL/GenBank/DDBJ whole genome shotgun (WGS) entry which is preliminary data.</text>
</comment>
<protein>
    <submittedName>
        <fullName evidence="3">Phosphatidylinositide phosphatase SAC2</fullName>
    </submittedName>
</protein>
<dbReference type="PANTHER" id="PTHR45662">
    <property type="entry name" value="PHOSPHATIDYLINOSITIDE PHOSPHATASE SAC1"/>
    <property type="match status" value="1"/>
</dbReference>
<dbReference type="GO" id="GO:0005769">
    <property type="term" value="C:early endosome"/>
    <property type="evidence" value="ECO:0007669"/>
    <property type="project" value="TreeGrafter"/>
</dbReference>
<dbReference type="AlphaFoldDB" id="A0AAV4SFU6"/>